<dbReference type="AlphaFoldDB" id="A0A1R2B1T6"/>
<evidence type="ECO:0000313" key="2">
    <source>
        <dbReference type="EMBL" id="OMJ70738.1"/>
    </source>
</evidence>
<name>A0A1R2B1T6_9CILI</name>
<dbReference type="EMBL" id="MPUH01001058">
    <property type="protein sequence ID" value="OMJ70738.1"/>
    <property type="molecule type" value="Genomic_DNA"/>
</dbReference>
<gene>
    <name evidence="2" type="ORF">SteCoe_31215</name>
</gene>
<accession>A0A1R2B1T6</accession>
<proteinExistence type="predicted"/>
<keyword evidence="3" id="KW-1185">Reference proteome</keyword>
<keyword evidence="1" id="KW-0812">Transmembrane</keyword>
<feature type="transmembrane region" description="Helical" evidence="1">
    <location>
        <begin position="37"/>
        <end position="59"/>
    </location>
</feature>
<evidence type="ECO:0008006" key="4">
    <source>
        <dbReference type="Google" id="ProtNLM"/>
    </source>
</evidence>
<dbReference type="Proteomes" id="UP000187209">
    <property type="component" value="Unassembled WGS sequence"/>
</dbReference>
<keyword evidence="1" id="KW-0472">Membrane</keyword>
<protein>
    <recommendedName>
        <fullName evidence="4">Transmembrane protein 230</fullName>
    </recommendedName>
</protein>
<reference evidence="2 3" key="1">
    <citation type="submission" date="2016-11" db="EMBL/GenBank/DDBJ databases">
        <title>The macronuclear genome of Stentor coeruleus: a giant cell with tiny introns.</title>
        <authorList>
            <person name="Slabodnick M."/>
            <person name="Ruby J.G."/>
            <person name="Reiff S.B."/>
            <person name="Swart E.C."/>
            <person name="Gosai S."/>
            <person name="Prabakaran S."/>
            <person name="Witkowska E."/>
            <person name="Larue G.E."/>
            <person name="Fisher S."/>
            <person name="Freeman R.M."/>
            <person name="Gunawardena J."/>
            <person name="Chu W."/>
            <person name="Stover N.A."/>
            <person name="Gregory B.D."/>
            <person name="Nowacki M."/>
            <person name="Derisi J."/>
            <person name="Roy S.W."/>
            <person name="Marshall W.F."/>
            <person name="Sood P."/>
        </authorList>
    </citation>
    <scope>NUCLEOTIDE SEQUENCE [LARGE SCALE GENOMIC DNA]</scope>
    <source>
        <strain evidence="2">WM001</strain>
    </source>
</reference>
<evidence type="ECO:0000313" key="3">
    <source>
        <dbReference type="Proteomes" id="UP000187209"/>
    </source>
</evidence>
<comment type="caution">
    <text evidence="2">The sequence shown here is derived from an EMBL/GenBank/DDBJ whole genome shotgun (WGS) entry which is preliminary data.</text>
</comment>
<evidence type="ECO:0000256" key="1">
    <source>
        <dbReference type="SAM" id="Phobius"/>
    </source>
</evidence>
<feature type="transmembrane region" description="Helical" evidence="1">
    <location>
        <begin position="66"/>
        <end position="86"/>
    </location>
</feature>
<sequence>MESSPNEPEILVPPDMVNLEIESETKNEESGYPVLKLIYALISSFAILIFVCIGLFIYITTQDFSLSWPFWVAAIVIFPWALYFFYSLADYLSLHDEHKKLVEEDQ</sequence>
<organism evidence="2 3">
    <name type="scientific">Stentor coeruleus</name>
    <dbReference type="NCBI Taxonomy" id="5963"/>
    <lineage>
        <taxon>Eukaryota</taxon>
        <taxon>Sar</taxon>
        <taxon>Alveolata</taxon>
        <taxon>Ciliophora</taxon>
        <taxon>Postciliodesmatophora</taxon>
        <taxon>Heterotrichea</taxon>
        <taxon>Heterotrichida</taxon>
        <taxon>Stentoridae</taxon>
        <taxon>Stentor</taxon>
    </lineage>
</organism>
<dbReference type="SUPFAM" id="SSF103473">
    <property type="entry name" value="MFS general substrate transporter"/>
    <property type="match status" value="1"/>
</dbReference>
<keyword evidence="1" id="KW-1133">Transmembrane helix</keyword>
<dbReference type="InterPro" id="IPR036259">
    <property type="entry name" value="MFS_trans_sf"/>
</dbReference>